<proteinExistence type="predicted"/>
<protein>
    <submittedName>
        <fullName evidence="2">DNA mismatch repair protein MutT</fullName>
    </submittedName>
</protein>
<dbReference type="InterPro" id="IPR031804">
    <property type="entry name" value="DUF4743"/>
</dbReference>
<comment type="caution">
    <text evidence="2">The sequence shown here is derived from an EMBL/GenBank/DDBJ whole genome shotgun (WGS) entry which is preliminary data.</text>
</comment>
<dbReference type="STRING" id="580166.AUP43_16895"/>
<evidence type="ECO:0000259" key="1">
    <source>
        <dbReference type="PROSITE" id="PS51462"/>
    </source>
</evidence>
<reference evidence="2 3" key="1">
    <citation type="submission" date="2015-12" db="EMBL/GenBank/DDBJ databases">
        <title>Genome sequence of Oceanibaculum pacificum MCCC 1A02656.</title>
        <authorList>
            <person name="Lu L."/>
            <person name="Lai Q."/>
            <person name="Shao Z."/>
            <person name="Qian P."/>
        </authorList>
    </citation>
    <scope>NUCLEOTIDE SEQUENCE [LARGE SCALE GENOMIC DNA]</scope>
    <source>
        <strain evidence="2 3">MCCC 1A02656</strain>
    </source>
</reference>
<dbReference type="RefSeq" id="WP_067552797.1">
    <property type="nucleotide sequence ID" value="NZ_LPXN01000038.1"/>
</dbReference>
<gene>
    <name evidence="2" type="ORF">AUP43_16895</name>
</gene>
<evidence type="ECO:0000313" key="2">
    <source>
        <dbReference type="EMBL" id="KZD12276.1"/>
    </source>
</evidence>
<dbReference type="InterPro" id="IPR015797">
    <property type="entry name" value="NUDIX_hydrolase-like_dom_sf"/>
</dbReference>
<dbReference type="FunFam" id="3.90.79.10:FF:000019">
    <property type="entry name" value="Thiamin pyrophosphokinase, putative"/>
    <property type="match status" value="1"/>
</dbReference>
<accession>A0A154WFL0</accession>
<dbReference type="PANTHER" id="PTHR13622:SF8">
    <property type="entry name" value="THIAMIN PYROPHOSPHOKINASE 1"/>
    <property type="match status" value="1"/>
</dbReference>
<organism evidence="2 3">
    <name type="scientific">Oceanibaculum pacificum</name>
    <dbReference type="NCBI Taxonomy" id="580166"/>
    <lineage>
        <taxon>Bacteria</taxon>
        <taxon>Pseudomonadati</taxon>
        <taxon>Pseudomonadota</taxon>
        <taxon>Alphaproteobacteria</taxon>
        <taxon>Rhodospirillales</taxon>
        <taxon>Oceanibaculaceae</taxon>
        <taxon>Oceanibaculum</taxon>
    </lineage>
</organism>
<dbReference type="CDD" id="cd03676">
    <property type="entry name" value="NUDIX_Tnr3_like"/>
    <property type="match status" value="1"/>
</dbReference>
<dbReference type="PANTHER" id="PTHR13622">
    <property type="entry name" value="THIAMIN PYROPHOSPHOKINASE"/>
    <property type="match status" value="1"/>
</dbReference>
<dbReference type="Gene3D" id="3.90.79.10">
    <property type="entry name" value="Nucleoside Triphosphate Pyrophosphohydrolase"/>
    <property type="match status" value="1"/>
</dbReference>
<name>A0A154WFL0_9PROT</name>
<feature type="domain" description="Nudix hydrolase" evidence="1">
    <location>
        <begin position="115"/>
        <end position="265"/>
    </location>
</feature>
<sequence length="289" mass="31928">MSFLDHVTRLNRHDLRGFRPFAIGDAVVGHVRHALAERLKDFSAFQVTGERVLLSPALSEVEARTEAMAEVAETLVADGIVPKIRLEEYPVMARPGGSILMRINRAAVPHFGIIAFGVHLNGYVRRPDGPHLWIGRRSRTKNVAPGKLDNMVAGGMGDGLGPRETLIKECGEEAGMPPALARRAHPAGAITYTMELGPELAGDSRQEGLRRDVLYCYDLEVPADFTPVCQDGELEDFRLMPVAEAMRLVDTTDDFKFNVNLVIIDFLIRHGHLDPDHPDYLALVSGLHR</sequence>
<dbReference type="Pfam" id="PF15916">
    <property type="entry name" value="DUF4743"/>
    <property type="match status" value="1"/>
</dbReference>
<evidence type="ECO:0000313" key="3">
    <source>
        <dbReference type="Proteomes" id="UP000076400"/>
    </source>
</evidence>
<dbReference type="AlphaFoldDB" id="A0A154WFL0"/>
<dbReference type="Pfam" id="PF00293">
    <property type="entry name" value="NUDIX"/>
    <property type="match status" value="1"/>
</dbReference>
<dbReference type="InterPro" id="IPR000086">
    <property type="entry name" value="NUDIX_hydrolase_dom"/>
</dbReference>
<dbReference type="EMBL" id="LPXN01000038">
    <property type="protein sequence ID" value="KZD12276.1"/>
    <property type="molecule type" value="Genomic_DNA"/>
</dbReference>
<keyword evidence="3" id="KW-1185">Reference proteome</keyword>
<dbReference type="Proteomes" id="UP000076400">
    <property type="component" value="Unassembled WGS sequence"/>
</dbReference>
<dbReference type="PROSITE" id="PS51462">
    <property type="entry name" value="NUDIX"/>
    <property type="match status" value="1"/>
</dbReference>
<dbReference type="OrthoDB" id="8438812at2"/>
<dbReference type="GO" id="GO:0044715">
    <property type="term" value="F:8-oxo-dGDP phosphatase activity"/>
    <property type="evidence" value="ECO:0007669"/>
    <property type="project" value="TreeGrafter"/>
</dbReference>
<dbReference type="SUPFAM" id="SSF55811">
    <property type="entry name" value="Nudix"/>
    <property type="match status" value="1"/>
</dbReference>